<sequence>MSNKKCNVFTSNFGTLPLRFTLKDGELFVSKSDLTKIFYEFYPSDYRYIVEELMNKGITQIIGDKSDVVSVVIGESKIGAAIHFHAVGNLLHFCSELIDVDDEIMRSAAFQASTFTTWYIGTLSNANSYFGITIEDTLMSVKKRLDKINPPYIVEVMYDVEDNIPAWIGTCDKLHLVTEGRTYEELQQRVWEIAPEMHELQGYGSESDNIRLAFIQTESHADFQRLEM</sequence>
<feature type="domain" description="DUF1902" evidence="1">
    <location>
        <begin position="152"/>
        <end position="204"/>
    </location>
</feature>
<proteinExistence type="predicted"/>
<dbReference type="EMBL" id="BK015448">
    <property type="protein sequence ID" value="DAE07381.1"/>
    <property type="molecule type" value="Genomic_DNA"/>
</dbReference>
<dbReference type="InterPro" id="IPR015066">
    <property type="entry name" value="DUF1902"/>
</dbReference>
<dbReference type="Gene3D" id="3.30.2390.10">
    <property type="entry name" value="TTHA1013-like"/>
    <property type="match status" value="1"/>
</dbReference>
<dbReference type="Pfam" id="PF08972">
    <property type="entry name" value="DUF1902"/>
    <property type="match status" value="1"/>
</dbReference>
<organism evidence="2">
    <name type="scientific">Phage sp. ct17O1</name>
    <dbReference type="NCBI Taxonomy" id="2825789"/>
    <lineage>
        <taxon>Viruses</taxon>
    </lineage>
</organism>
<evidence type="ECO:0000313" key="2">
    <source>
        <dbReference type="EMBL" id="DAE07381.1"/>
    </source>
</evidence>
<accession>A0A8S5PLD3</accession>
<protein>
    <recommendedName>
        <fullName evidence="1">DUF1902 domain-containing protein</fullName>
    </recommendedName>
</protein>
<name>A0A8S5PLD3_9VIRU</name>
<reference evidence="2" key="1">
    <citation type="journal article" date="2021" name="Proc. Natl. Acad. Sci. U.S.A.">
        <title>A Catalog of Tens of Thousands of Viruses from Human Metagenomes Reveals Hidden Associations with Chronic Diseases.</title>
        <authorList>
            <person name="Tisza M.J."/>
            <person name="Buck C.B."/>
        </authorList>
    </citation>
    <scope>NUCLEOTIDE SEQUENCE</scope>
    <source>
        <strain evidence="2">Ct17O1</strain>
    </source>
</reference>
<evidence type="ECO:0000259" key="1">
    <source>
        <dbReference type="Pfam" id="PF08972"/>
    </source>
</evidence>